<reference evidence="1 2" key="1">
    <citation type="journal article" date="2022" name="New Phytol.">
        <title>Ecological generalism drives hyperdiversity of secondary metabolite gene clusters in xylarialean endophytes.</title>
        <authorList>
            <person name="Franco M.E.E."/>
            <person name="Wisecaver J.H."/>
            <person name="Arnold A.E."/>
            <person name="Ju Y.M."/>
            <person name="Slot J.C."/>
            <person name="Ahrendt S."/>
            <person name="Moore L.P."/>
            <person name="Eastman K.E."/>
            <person name="Scott K."/>
            <person name="Konkel Z."/>
            <person name="Mondo S.J."/>
            <person name="Kuo A."/>
            <person name="Hayes R.D."/>
            <person name="Haridas S."/>
            <person name="Andreopoulos B."/>
            <person name="Riley R."/>
            <person name="LaButti K."/>
            <person name="Pangilinan J."/>
            <person name="Lipzen A."/>
            <person name="Amirebrahimi M."/>
            <person name="Yan J."/>
            <person name="Adam C."/>
            <person name="Keymanesh K."/>
            <person name="Ng V."/>
            <person name="Louie K."/>
            <person name="Northen T."/>
            <person name="Drula E."/>
            <person name="Henrissat B."/>
            <person name="Hsieh H.M."/>
            <person name="Youens-Clark K."/>
            <person name="Lutzoni F."/>
            <person name="Miadlikowska J."/>
            <person name="Eastwood D.C."/>
            <person name="Hamelin R.C."/>
            <person name="Grigoriev I.V."/>
            <person name="U'Ren J.M."/>
        </authorList>
    </citation>
    <scope>NUCLEOTIDE SEQUENCE [LARGE SCALE GENOMIC DNA]</scope>
    <source>
        <strain evidence="1 2">ER1909</strain>
    </source>
</reference>
<organism evidence="1 2">
    <name type="scientific">Hypoxylon rubiginosum</name>
    <dbReference type="NCBI Taxonomy" id="110542"/>
    <lineage>
        <taxon>Eukaryota</taxon>
        <taxon>Fungi</taxon>
        <taxon>Dikarya</taxon>
        <taxon>Ascomycota</taxon>
        <taxon>Pezizomycotina</taxon>
        <taxon>Sordariomycetes</taxon>
        <taxon>Xylariomycetidae</taxon>
        <taxon>Xylariales</taxon>
        <taxon>Hypoxylaceae</taxon>
        <taxon>Hypoxylon</taxon>
    </lineage>
</organism>
<proteinExistence type="predicted"/>
<protein>
    <submittedName>
        <fullName evidence="1">Uncharacterized protein</fullName>
    </submittedName>
</protein>
<name>A0ACC0DEF7_9PEZI</name>
<dbReference type="EMBL" id="MU394288">
    <property type="protein sequence ID" value="KAI6091168.1"/>
    <property type="molecule type" value="Genomic_DNA"/>
</dbReference>
<comment type="caution">
    <text evidence="1">The sequence shown here is derived from an EMBL/GenBank/DDBJ whole genome shotgun (WGS) entry which is preliminary data.</text>
</comment>
<gene>
    <name evidence="1" type="ORF">F4821DRAFT_227635</name>
</gene>
<keyword evidence="2" id="KW-1185">Reference proteome</keyword>
<evidence type="ECO:0000313" key="1">
    <source>
        <dbReference type="EMBL" id="KAI6091168.1"/>
    </source>
</evidence>
<sequence length="893" mass="100069">MKGSKSTCLLCRHLLATSGGLRSTRRQAQAALFSTTAASKTDDPNAAAARTSNDPLLADPRLRESEPYTVRKILDKERPNAPRKQWPQNKPRKAPAKNSDRVDALFQQIVREQITAKDAPPTIAPVNTNLDLALVQAIGKLERMVDKGDSMVDAYAYLKSDIYPMLGEPDITIPRVFYRTVSRLMEKIVTAKKEAIRSPTLPTVAEIFRVYVDIGEMKPQRWATLVGELVKSIAEIEPSAGEQESVAADEALTTHDAMLGDLVESWKILSLPRVVPATPDNEVTDGFWFPRVDKPSLKKFSDKGNFPAALSSLFPQYQPNQLGAPVAVLAIATYALLLDPQRTNTAARQAATRFVSKIAYLITFVNFRDAALRREVLNTFPVLESYVMDQWPIIKEQLRHKLESMATPNVHMQLGESSPSPRSLTINASVLRDRLLKAYTLTRNIGEVDKLWGEFVGSATNIPSERVTELQKHPSLFDSFIQARMALNQPDKAIEALNTLRKVALRPTVKTWNGMLDGCKKARNVNGIKNVWAKIAGSGMKLDVRIWTTRVSGLIESGDIQGGIQALQEMARLWKQSSKDEKTTAVKPTAEPVNAALVGLMRQNQVSVAENLLVWAGQQGIEPDIFTFNILLRRFIRDGRDKDVRRVFEVMDQTGVRADEATFTIVIDEAFSKIAPEDTEEKAHTLTRVLDNMQAAGLEVNLQTYGKIIYNLLRLGDRAREAVKAVLAHLWAQGLELSPHIYTMIIEHYFFARDKPDLDAVESLLQRRWLLDRDDMDATFYDRVIQGYALARRPDKALEIYWRLSRAGSVVILSTQLELLRALARDDRLEDARALVANTKRMFEEAHREHDSVETAGFWGHPFWRVAEKHGVYERSDSAPAATTTTPAESEST</sequence>
<accession>A0ACC0DEF7</accession>
<dbReference type="Proteomes" id="UP001497680">
    <property type="component" value="Unassembled WGS sequence"/>
</dbReference>
<evidence type="ECO:0000313" key="2">
    <source>
        <dbReference type="Proteomes" id="UP001497680"/>
    </source>
</evidence>